<protein>
    <submittedName>
        <fullName evidence="7">RNA polymerase sigma factor FliA</fullName>
    </submittedName>
</protein>
<evidence type="ECO:0000256" key="3">
    <source>
        <dbReference type="ARBA" id="ARBA00023125"/>
    </source>
</evidence>
<keyword evidence="2" id="KW-0731">Sigma factor</keyword>
<dbReference type="PANTHER" id="PTHR30385:SF7">
    <property type="entry name" value="RNA POLYMERASE SIGMA FACTOR FLIA"/>
    <property type="match status" value="1"/>
</dbReference>
<accession>A0A2R4CCK5</accession>
<dbReference type="InterPro" id="IPR013324">
    <property type="entry name" value="RNA_pol_sigma_r3/r4-like"/>
</dbReference>
<evidence type="ECO:0000256" key="1">
    <source>
        <dbReference type="ARBA" id="ARBA00023015"/>
    </source>
</evidence>
<evidence type="ECO:0000313" key="8">
    <source>
        <dbReference type="Proteomes" id="UP000240505"/>
    </source>
</evidence>
<dbReference type="Gene3D" id="1.10.1740.10">
    <property type="match status" value="1"/>
</dbReference>
<dbReference type="RefSeq" id="WP_107142684.1">
    <property type="nucleotide sequence ID" value="NZ_CP028324.1"/>
</dbReference>
<evidence type="ECO:0000256" key="2">
    <source>
        <dbReference type="ARBA" id="ARBA00023082"/>
    </source>
</evidence>
<dbReference type="Proteomes" id="UP000240505">
    <property type="component" value="Chromosome"/>
</dbReference>
<dbReference type="PANTHER" id="PTHR30385">
    <property type="entry name" value="SIGMA FACTOR F FLAGELLAR"/>
    <property type="match status" value="1"/>
</dbReference>
<dbReference type="GO" id="GO:0003899">
    <property type="term" value="F:DNA-directed RNA polymerase activity"/>
    <property type="evidence" value="ECO:0007669"/>
    <property type="project" value="InterPro"/>
</dbReference>
<keyword evidence="4" id="KW-0804">Transcription</keyword>
<dbReference type="GO" id="GO:0016987">
    <property type="term" value="F:sigma factor activity"/>
    <property type="evidence" value="ECO:0007669"/>
    <property type="project" value="UniProtKB-KW"/>
</dbReference>
<dbReference type="KEGG" id="masz:C9I28_18065"/>
<feature type="domain" description="RNA polymerase sigma-70 region 4" evidence="6">
    <location>
        <begin position="203"/>
        <end position="251"/>
    </location>
</feature>
<dbReference type="Pfam" id="PF04545">
    <property type="entry name" value="Sigma70_r4"/>
    <property type="match status" value="1"/>
</dbReference>
<dbReference type="SUPFAM" id="SSF88659">
    <property type="entry name" value="Sigma3 and sigma4 domains of RNA polymerase sigma factors"/>
    <property type="match status" value="2"/>
</dbReference>
<keyword evidence="1" id="KW-0805">Transcription regulation</keyword>
<name>A0A2R4CCK5_9BURK</name>
<evidence type="ECO:0000259" key="5">
    <source>
        <dbReference type="Pfam" id="PF04542"/>
    </source>
</evidence>
<dbReference type="SUPFAM" id="SSF88946">
    <property type="entry name" value="Sigma2 domain of RNA polymerase sigma factors"/>
    <property type="match status" value="1"/>
</dbReference>
<feature type="domain" description="RNA polymerase sigma-70 region 2" evidence="5">
    <location>
        <begin position="45"/>
        <end position="114"/>
    </location>
</feature>
<keyword evidence="8" id="KW-1185">Reference proteome</keyword>
<dbReference type="InterPro" id="IPR007630">
    <property type="entry name" value="RNA_pol_sigma70_r4"/>
</dbReference>
<dbReference type="NCBIfam" id="TIGR02479">
    <property type="entry name" value="FliA_WhiG"/>
    <property type="match status" value="1"/>
</dbReference>
<proteinExistence type="predicted"/>
<dbReference type="Pfam" id="PF04542">
    <property type="entry name" value="Sigma70_r2"/>
    <property type="match status" value="1"/>
</dbReference>
<dbReference type="InterPro" id="IPR012845">
    <property type="entry name" value="RNA_pol_sigma_FliA_WhiG"/>
</dbReference>
<evidence type="ECO:0000259" key="6">
    <source>
        <dbReference type="Pfam" id="PF04545"/>
    </source>
</evidence>
<dbReference type="NCBIfam" id="NF005413">
    <property type="entry name" value="PRK06986.1"/>
    <property type="match status" value="1"/>
</dbReference>
<dbReference type="EMBL" id="CP028324">
    <property type="protein sequence ID" value="AVR97339.1"/>
    <property type="molecule type" value="Genomic_DNA"/>
</dbReference>
<gene>
    <name evidence="7" type="ORF">C9I28_18065</name>
</gene>
<dbReference type="GO" id="GO:0006352">
    <property type="term" value="P:DNA-templated transcription initiation"/>
    <property type="evidence" value="ECO:0007669"/>
    <property type="project" value="InterPro"/>
</dbReference>
<evidence type="ECO:0000313" key="7">
    <source>
        <dbReference type="EMBL" id="AVR97339.1"/>
    </source>
</evidence>
<dbReference type="InterPro" id="IPR000943">
    <property type="entry name" value="RNA_pol_sigma70"/>
</dbReference>
<dbReference type="GO" id="GO:0003677">
    <property type="term" value="F:DNA binding"/>
    <property type="evidence" value="ECO:0007669"/>
    <property type="project" value="UniProtKB-KW"/>
</dbReference>
<dbReference type="InterPro" id="IPR014284">
    <property type="entry name" value="RNA_pol_sigma-70_dom"/>
</dbReference>
<keyword evidence="3" id="KW-0238">DNA-binding</keyword>
<dbReference type="InterPro" id="IPR007627">
    <property type="entry name" value="RNA_pol_sigma70_r2"/>
</dbReference>
<dbReference type="PRINTS" id="PR00046">
    <property type="entry name" value="SIGMA70FCT"/>
</dbReference>
<dbReference type="AlphaFoldDB" id="A0A2R4CCK5"/>
<dbReference type="OrthoDB" id="9799825at2"/>
<dbReference type="CDD" id="cd06171">
    <property type="entry name" value="Sigma70_r4"/>
    <property type="match status" value="1"/>
</dbReference>
<evidence type="ECO:0000256" key="4">
    <source>
        <dbReference type="ARBA" id="ARBA00023163"/>
    </source>
</evidence>
<dbReference type="NCBIfam" id="TIGR02937">
    <property type="entry name" value="sigma70-ECF"/>
    <property type="match status" value="1"/>
</dbReference>
<reference evidence="7 8" key="1">
    <citation type="submission" date="2018-03" db="EMBL/GenBank/DDBJ databases">
        <title>Massilia armeniaca sp. nov., isolated from desert soil.</title>
        <authorList>
            <person name="Huang H."/>
            <person name="Ren M."/>
        </authorList>
    </citation>
    <scope>NUCLEOTIDE SEQUENCE [LARGE SCALE GENOMIC DNA]</scope>
    <source>
        <strain evidence="7 8">ZMN-3</strain>
    </source>
</reference>
<dbReference type="Gene3D" id="1.20.140.160">
    <property type="match status" value="1"/>
</dbReference>
<dbReference type="InterPro" id="IPR013325">
    <property type="entry name" value="RNA_pol_sigma_r2"/>
</dbReference>
<sequence>MALVATENYSESYGASYGESYGEAFAATGAAAAMTPAAEQKHLLAYAPLVKKIVRQLNSQVAGAIDREDMEQIGLMGLLEALRRYGEPDAGFGSYASLRIRGAILDELRRQDWRPRAVRQQSHKLRDGVRALTRKLGREPSEQEAIAGLGITAEEYMAYQLDENAEVLASFDDLLQEQGSEMGAGHSPSPEEQLMVRRSLEQALNGLNEREQRVVQMYYEFELSYKEIAAVLDLTDARVCQLNKAALNKMKAVLQA</sequence>
<organism evidence="7 8">
    <name type="scientific">Pseudoduganella armeniaca</name>
    <dbReference type="NCBI Taxonomy" id="2072590"/>
    <lineage>
        <taxon>Bacteria</taxon>
        <taxon>Pseudomonadati</taxon>
        <taxon>Pseudomonadota</taxon>
        <taxon>Betaproteobacteria</taxon>
        <taxon>Burkholderiales</taxon>
        <taxon>Oxalobacteraceae</taxon>
        <taxon>Telluria group</taxon>
        <taxon>Pseudoduganella</taxon>
    </lineage>
</organism>